<keyword evidence="2" id="KW-1185">Reference proteome</keyword>
<evidence type="ECO:0000313" key="2">
    <source>
        <dbReference type="Proteomes" id="UP000231279"/>
    </source>
</evidence>
<sequence>MHSFNQFRDLFMHQFNRIKCFRKTSFTLYNVRQVHHSVLDIPSAHKEVLANSFVNGLIEGPFFATLVMDPVEDYDELLARVEKFINLEEAMRIKRAD</sequence>
<dbReference type="EMBL" id="NKXS01000428">
    <property type="protein sequence ID" value="PIN24311.1"/>
    <property type="molecule type" value="Genomic_DNA"/>
</dbReference>
<name>A0A2G9I3I0_9LAMI</name>
<dbReference type="OrthoDB" id="1737504at2759"/>
<reference evidence="2" key="1">
    <citation type="journal article" date="2018" name="Gigascience">
        <title>Genome assembly of the Pink Ipe (Handroanthus impetiginosus, Bignoniaceae), a highly valued, ecologically keystone Neotropical timber forest tree.</title>
        <authorList>
            <person name="Silva-Junior O.B."/>
            <person name="Grattapaglia D."/>
            <person name="Novaes E."/>
            <person name="Collevatti R.G."/>
        </authorList>
    </citation>
    <scope>NUCLEOTIDE SEQUENCE [LARGE SCALE GENOMIC DNA]</scope>
    <source>
        <strain evidence="2">cv. UFG-1</strain>
    </source>
</reference>
<accession>A0A2G9I3I0</accession>
<comment type="caution">
    <text evidence="1">The sequence shown here is derived from an EMBL/GenBank/DDBJ whole genome shotgun (WGS) entry which is preliminary data.</text>
</comment>
<protein>
    <submittedName>
        <fullName evidence="1">Uncharacterized protein</fullName>
    </submittedName>
</protein>
<proteinExistence type="predicted"/>
<evidence type="ECO:0000313" key="1">
    <source>
        <dbReference type="EMBL" id="PIN24311.1"/>
    </source>
</evidence>
<dbReference type="AlphaFoldDB" id="A0A2G9I3I0"/>
<gene>
    <name evidence="1" type="ORF">CDL12_02959</name>
</gene>
<dbReference type="Proteomes" id="UP000231279">
    <property type="component" value="Unassembled WGS sequence"/>
</dbReference>
<organism evidence="1 2">
    <name type="scientific">Handroanthus impetiginosus</name>
    <dbReference type="NCBI Taxonomy" id="429701"/>
    <lineage>
        <taxon>Eukaryota</taxon>
        <taxon>Viridiplantae</taxon>
        <taxon>Streptophyta</taxon>
        <taxon>Embryophyta</taxon>
        <taxon>Tracheophyta</taxon>
        <taxon>Spermatophyta</taxon>
        <taxon>Magnoliopsida</taxon>
        <taxon>eudicotyledons</taxon>
        <taxon>Gunneridae</taxon>
        <taxon>Pentapetalae</taxon>
        <taxon>asterids</taxon>
        <taxon>lamiids</taxon>
        <taxon>Lamiales</taxon>
        <taxon>Bignoniaceae</taxon>
        <taxon>Crescentiina</taxon>
        <taxon>Tabebuia alliance</taxon>
        <taxon>Handroanthus</taxon>
    </lineage>
</organism>